<accession>A0A926JQ27</accession>
<gene>
    <name evidence="1" type="ORF">IBL28_05325</name>
</gene>
<dbReference type="Proteomes" id="UP000653730">
    <property type="component" value="Unassembled WGS sequence"/>
</dbReference>
<dbReference type="AlphaFoldDB" id="A0A926JQ27"/>
<protein>
    <submittedName>
        <fullName evidence="1">Uncharacterized protein</fullName>
    </submittedName>
</protein>
<dbReference type="InterPro" id="IPR045391">
    <property type="entry name" value="DUF6520"/>
</dbReference>
<name>A0A926JQ27_9FLAO</name>
<dbReference type="RefSeq" id="WP_187964525.1">
    <property type="nucleotide sequence ID" value="NZ_JACVDC010000009.1"/>
</dbReference>
<proteinExistence type="predicted"/>
<dbReference type="Pfam" id="PF20130">
    <property type="entry name" value="DUF6520"/>
    <property type="match status" value="1"/>
</dbReference>
<reference evidence="1 2" key="1">
    <citation type="submission" date="2020-09" db="EMBL/GenBank/DDBJ databases">
        <title>Sinomicrobium weinanense sp. nov., a halophilic bacteria isolated from saline-alkali soil.</title>
        <authorList>
            <person name="Wu P."/>
            <person name="Ren H."/>
            <person name="Mei Y."/>
            <person name="Liang Y."/>
            <person name="Chen Z."/>
        </authorList>
    </citation>
    <scope>NUCLEOTIDE SEQUENCE [LARGE SCALE GENOMIC DNA]</scope>
    <source>
        <strain evidence="1 2">FJxs</strain>
    </source>
</reference>
<dbReference type="EMBL" id="JACVDC010000009">
    <property type="protein sequence ID" value="MBC9795375.1"/>
    <property type="molecule type" value="Genomic_DNA"/>
</dbReference>
<comment type="caution">
    <text evidence="1">The sequence shown here is derived from an EMBL/GenBank/DDBJ whole genome shotgun (WGS) entry which is preliminary data.</text>
</comment>
<evidence type="ECO:0000313" key="1">
    <source>
        <dbReference type="EMBL" id="MBC9795375.1"/>
    </source>
</evidence>
<sequence length="94" mass="10268">MKHLKLVLPMLAFVLAIGLSFAFVSEDEALVTGYYGPSGSRLPIQVDCDSGINECEIQFVDENDQPIGSPLLVYPDQTSMTPLPSPSEVPYKVH</sequence>
<organism evidence="1 2">
    <name type="scientific">Sinomicrobium weinanense</name>
    <dbReference type="NCBI Taxonomy" id="2842200"/>
    <lineage>
        <taxon>Bacteria</taxon>
        <taxon>Pseudomonadati</taxon>
        <taxon>Bacteroidota</taxon>
        <taxon>Flavobacteriia</taxon>
        <taxon>Flavobacteriales</taxon>
        <taxon>Flavobacteriaceae</taxon>
        <taxon>Sinomicrobium</taxon>
    </lineage>
</organism>
<keyword evidence="2" id="KW-1185">Reference proteome</keyword>
<evidence type="ECO:0000313" key="2">
    <source>
        <dbReference type="Proteomes" id="UP000653730"/>
    </source>
</evidence>